<dbReference type="STRING" id="903984.BCR21_02950"/>
<keyword evidence="5 8" id="KW-0418">Kinase</keyword>
<dbReference type="GO" id="GO:0004140">
    <property type="term" value="F:dephospho-CoA kinase activity"/>
    <property type="evidence" value="ECO:0007669"/>
    <property type="project" value="UniProtKB-UniRule"/>
</dbReference>
<comment type="caution">
    <text evidence="10">The sequence shown here is derived from an EMBL/GenBank/DDBJ whole genome shotgun (WGS) entry which is preliminary data.</text>
</comment>
<organism evidence="10 11">
    <name type="scientific">Enterococcus ureasiticus</name>
    <dbReference type="NCBI Taxonomy" id="903984"/>
    <lineage>
        <taxon>Bacteria</taxon>
        <taxon>Bacillati</taxon>
        <taxon>Bacillota</taxon>
        <taxon>Bacilli</taxon>
        <taxon>Lactobacillales</taxon>
        <taxon>Enterococcaceae</taxon>
        <taxon>Enterococcus</taxon>
    </lineage>
</organism>
<dbReference type="NCBIfam" id="TIGR00152">
    <property type="entry name" value="dephospho-CoA kinase"/>
    <property type="match status" value="1"/>
</dbReference>
<dbReference type="AlphaFoldDB" id="A0A1E5GMP0"/>
<evidence type="ECO:0000313" key="11">
    <source>
        <dbReference type="Proteomes" id="UP000094068"/>
    </source>
</evidence>
<dbReference type="PROSITE" id="PS51219">
    <property type="entry name" value="DPCK"/>
    <property type="match status" value="1"/>
</dbReference>
<dbReference type="SUPFAM" id="SSF52540">
    <property type="entry name" value="P-loop containing nucleoside triphosphate hydrolases"/>
    <property type="match status" value="1"/>
</dbReference>
<keyword evidence="2 8" id="KW-0963">Cytoplasm</keyword>
<dbReference type="Gene3D" id="3.40.50.300">
    <property type="entry name" value="P-loop containing nucleotide triphosphate hydrolases"/>
    <property type="match status" value="1"/>
</dbReference>
<dbReference type="Pfam" id="PF01121">
    <property type="entry name" value="CoaE"/>
    <property type="match status" value="1"/>
</dbReference>
<sequence>MGMILGLTGGIATGKSTVVTVFKSLNFPIVDADVIAREIVEVGTPALEKVVAVFGSEIVSKDGSLDRKKLGEIIFSDEKKRKKLNEILSPFLKKAILTQIADKKNQAPLVIVDIPLLFEGGYDKFVDKVAVVYIPEETQLARLMKRDNLTQAEAQQRIKSQLSIEKKKEKADIVFDNQKSIEETEKKVKKWVSKNIFE</sequence>
<comment type="catalytic activity">
    <reaction evidence="8">
        <text>3'-dephospho-CoA + ATP = ADP + CoA + H(+)</text>
        <dbReference type="Rhea" id="RHEA:18245"/>
        <dbReference type="ChEBI" id="CHEBI:15378"/>
        <dbReference type="ChEBI" id="CHEBI:30616"/>
        <dbReference type="ChEBI" id="CHEBI:57287"/>
        <dbReference type="ChEBI" id="CHEBI:57328"/>
        <dbReference type="ChEBI" id="CHEBI:456216"/>
        <dbReference type="EC" id="2.7.1.24"/>
    </reaction>
</comment>
<dbReference type="PANTHER" id="PTHR10695:SF46">
    <property type="entry name" value="BIFUNCTIONAL COENZYME A SYNTHASE-RELATED"/>
    <property type="match status" value="1"/>
</dbReference>
<gene>
    <name evidence="8" type="primary">coaE</name>
    <name evidence="10" type="ORF">BCR21_02950</name>
</gene>
<dbReference type="GO" id="GO:0005524">
    <property type="term" value="F:ATP binding"/>
    <property type="evidence" value="ECO:0007669"/>
    <property type="project" value="UniProtKB-UniRule"/>
</dbReference>
<keyword evidence="11" id="KW-1185">Reference proteome</keyword>
<reference evidence="11" key="1">
    <citation type="submission" date="2016-09" db="EMBL/GenBank/DDBJ databases">
        <authorList>
            <person name="Gulvik C.A."/>
        </authorList>
    </citation>
    <scope>NUCLEOTIDE SEQUENCE [LARGE SCALE GENOMIC DNA]</scope>
    <source>
        <strain evidence="11">DSM 23328</strain>
    </source>
</reference>
<dbReference type="EMBL" id="MIJZ01000001">
    <property type="protein sequence ID" value="OEG13964.1"/>
    <property type="molecule type" value="Genomic_DNA"/>
</dbReference>
<proteinExistence type="inferred from homology"/>
<evidence type="ECO:0000256" key="2">
    <source>
        <dbReference type="ARBA" id="ARBA00022490"/>
    </source>
</evidence>
<keyword evidence="6 8" id="KW-0067">ATP-binding</keyword>
<dbReference type="GO" id="GO:0005737">
    <property type="term" value="C:cytoplasm"/>
    <property type="evidence" value="ECO:0007669"/>
    <property type="project" value="UniProtKB-SubCell"/>
</dbReference>
<dbReference type="HAMAP" id="MF_00376">
    <property type="entry name" value="Dephospho_CoA_kinase"/>
    <property type="match status" value="1"/>
</dbReference>
<comment type="pathway">
    <text evidence="8">Cofactor biosynthesis; coenzyme A biosynthesis; CoA from (R)-pantothenate: step 5/5.</text>
</comment>
<dbReference type="Proteomes" id="UP000094068">
    <property type="component" value="Unassembled WGS sequence"/>
</dbReference>
<comment type="similarity">
    <text evidence="1 8">Belongs to the CoaE family.</text>
</comment>
<name>A0A1E5GMP0_9ENTE</name>
<evidence type="ECO:0000313" key="10">
    <source>
        <dbReference type="EMBL" id="OEG13964.1"/>
    </source>
</evidence>
<dbReference type="UniPathway" id="UPA00241">
    <property type="reaction ID" value="UER00356"/>
</dbReference>
<dbReference type="RefSeq" id="WP_069645014.1">
    <property type="nucleotide sequence ID" value="NZ_MIJZ01000001.1"/>
</dbReference>
<dbReference type="InterPro" id="IPR001977">
    <property type="entry name" value="Depp_CoAkinase"/>
</dbReference>
<keyword evidence="3 8" id="KW-0808">Transferase</keyword>
<protein>
    <recommendedName>
        <fullName evidence="8 9">Dephospho-CoA kinase</fullName>
        <ecNumber evidence="8 9">2.7.1.24</ecNumber>
    </recommendedName>
    <alternativeName>
        <fullName evidence="8">Dephosphocoenzyme A kinase</fullName>
    </alternativeName>
</protein>
<evidence type="ECO:0000256" key="6">
    <source>
        <dbReference type="ARBA" id="ARBA00022840"/>
    </source>
</evidence>
<comment type="subcellular location">
    <subcellularLocation>
        <location evidence="8">Cytoplasm</location>
    </subcellularLocation>
</comment>
<dbReference type="OrthoDB" id="9812943at2"/>
<accession>A0A1E5GMP0</accession>
<feature type="binding site" evidence="8">
    <location>
        <begin position="12"/>
        <end position="17"/>
    </location>
    <ligand>
        <name>ATP</name>
        <dbReference type="ChEBI" id="CHEBI:30616"/>
    </ligand>
</feature>
<evidence type="ECO:0000256" key="7">
    <source>
        <dbReference type="ARBA" id="ARBA00022993"/>
    </source>
</evidence>
<dbReference type="PANTHER" id="PTHR10695">
    <property type="entry name" value="DEPHOSPHO-COA KINASE-RELATED"/>
    <property type="match status" value="1"/>
</dbReference>
<dbReference type="FunFam" id="3.40.50.300:FF:000991">
    <property type="entry name" value="Dephospho-CoA kinase"/>
    <property type="match status" value="1"/>
</dbReference>
<evidence type="ECO:0000256" key="8">
    <source>
        <dbReference type="HAMAP-Rule" id="MF_00376"/>
    </source>
</evidence>
<keyword evidence="4 8" id="KW-0547">Nucleotide-binding</keyword>
<evidence type="ECO:0000256" key="5">
    <source>
        <dbReference type="ARBA" id="ARBA00022777"/>
    </source>
</evidence>
<dbReference type="EC" id="2.7.1.24" evidence="8 9"/>
<dbReference type="InterPro" id="IPR027417">
    <property type="entry name" value="P-loop_NTPase"/>
</dbReference>
<evidence type="ECO:0000256" key="1">
    <source>
        <dbReference type="ARBA" id="ARBA00009018"/>
    </source>
</evidence>
<keyword evidence="7 8" id="KW-0173">Coenzyme A biosynthesis</keyword>
<comment type="function">
    <text evidence="8">Catalyzes the phosphorylation of the 3'-hydroxyl group of dephosphocoenzyme A to form coenzyme A.</text>
</comment>
<evidence type="ECO:0000256" key="3">
    <source>
        <dbReference type="ARBA" id="ARBA00022679"/>
    </source>
</evidence>
<evidence type="ECO:0000256" key="4">
    <source>
        <dbReference type="ARBA" id="ARBA00022741"/>
    </source>
</evidence>
<dbReference type="CDD" id="cd02022">
    <property type="entry name" value="DPCK"/>
    <property type="match status" value="1"/>
</dbReference>
<dbReference type="GO" id="GO:0015937">
    <property type="term" value="P:coenzyme A biosynthetic process"/>
    <property type="evidence" value="ECO:0007669"/>
    <property type="project" value="UniProtKB-UniRule"/>
</dbReference>
<evidence type="ECO:0000256" key="9">
    <source>
        <dbReference type="NCBIfam" id="TIGR00152"/>
    </source>
</evidence>